<feature type="region of interest" description="Disordered" evidence="1">
    <location>
        <begin position="1"/>
        <end position="35"/>
    </location>
</feature>
<dbReference type="InterPro" id="IPR016195">
    <property type="entry name" value="Pol/histidinol_Pase-like"/>
</dbReference>
<sequence>MTRAVPTSHSAARPAAHRVHNPYAPLSESEPQPGTRWLKGNIHVHTREALDESISMDRIHGEDHDEVIRRSQAAPFHFDFVCTSVHPYLNNIELFSRGEQRDDFVVIPGREIQNDTIDDGGYLDGYFAGEHSKYLHVLSMGKVGGLSICAHPNFFETTRPREGGEWTQIKKTLLNPCARLAEMNIMGMEVYNGLSILEEHMGARPYAPHMAEPCWDDLLCEGVRCAGFAGNDEFYREQYVYENYAPLGFIMVAAALNEADILRNVKRNRFYASTGVMLADMPLAMSEQQGRYTLRVSAQDKVKWKALVQRGVDPTGPGEPDAPQLIEITAPNAAAEWELELDGNWKYVRFQAESLDNSLHRAWLQPIYGPGWVDYKAL</sequence>
<dbReference type="EMBL" id="JAUORK010000005">
    <property type="protein sequence ID" value="MDO6671722.1"/>
    <property type="molecule type" value="Genomic_DNA"/>
</dbReference>
<organism evidence="2 3">
    <name type="scientific">Cobetia amphilecti</name>
    <dbReference type="NCBI Taxonomy" id="1055104"/>
    <lineage>
        <taxon>Bacteria</taxon>
        <taxon>Pseudomonadati</taxon>
        <taxon>Pseudomonadota</taxon>
        <taxon>Gammaproteobacteria</taxon>
        <taxon>Oceanospirillales</taxon>
        <taxon>Halomonadaceae</taxon>
        <taxon>Cobetia</taxon>
    </lineage>
</organism>
<evidence type="ECO:0000313" key="3">
    <source>
        <dbReference type="Proteomes" id="UP001170481"/>
    </source>
</evidence>
<reference evidence="2" key="1">
    <citation type="submission" date="2023-07" db="EMBL/GenBank/DDBJ databases">
        <title>Genome content predicts the carbon catabolic preferences of heterotrophic bacteria.</title>
        <authorList>
            <person name="Gralka M."/>
        </authorList>
    </citation>
    <scope>NUCLEOTIDE SEQUENCE</scope>
    <source>
        <strain evidence="2">C2R13</strain>
    </source>
</reference>
<dbReference type="SUPFAM" id="SSF89550">
    <property type="entry name" value="PHP domain-like"/>
    <property type="match status" value="1"/>
</dbReference>
<gene>
    <name evidence="2" type="ORF">Q4535_06265</name>
</gene>
<comment type="caution">
    <text evidence="2">The sequence shown here is derived from an EMBL/GenBank/DDBJ whole genome shotgun (WGS) entry which is preliminary data.</text>
</comment>
<dbReference type="RefSeq" id="WP_303593379.1">
    <property type="nucleotide sequence ID" value="NZ_JAUORK010000005.1"/>
</dbReference>
<accession>A0AAP4WX04</accession>
<dbReference type="Proteomes" id="UP001170481">
    <property type="component" value="Unassembled WGS sequence"/>
</dbReference>
<proteinExistence type="predicted"/>
<protein>
    <recommendedName>
        <fullName evidence="4">DUF3604 domain-containing protein</fullName>
    </recommendedName>
</protein>
<dbReference type="AlphaFoldDB" id="A0AAP4WX04"/>
<dbReference type="Gene3D" id="3.20.20.140">
    <property type="entry name" value="Metal-dependent hydrolases"/>
    <property type="match status" value="1"/>
</dbReference>
<feature type="compositionally biased region" description="Polar residues" evidence="1">
    <location>
        <begin position="1"/>
        <end position="10"/>
    </location>
</feature>
<evidence type="ECO:0008006" key="4">
    <source>
        <dbReference type="Google" id="ProtNLM"/>
    </source>
</evidence>
<name>A0AAP4WX04_9GAMM</name>
<evidence type="ECO:0000256" key="1">
    <source>
        <dbReference type="SAM" id="MobiDB-lite"/>
    </source>
</evidence>
<evidence type="ECO:0000313" key="2">
    <source>
        <dbReference type="EMBL" id="MDO6671722.1"/>
    </source>
</evidence>